<dbReference type="EMBL" id="VSSQ01087674">
    <property type="protein sequence ID" value="MPN34568.1"/>
    <property type="molecule type" value="Genomic_DNA"/>
</dbReference>
<gene>
    <name evidence="1" type="ORF">SDC9_182062</name>
</gene>
<dbReference type="AlphaFoldDB" id="A0A645H6E8"/>
<comment type="caution">
    <text evidence="1">The sequence shown here is derived from an EMBL/GenBank/DDBJ whole genome shotgun (WGS) entry which is preliminary data.</text>
</comment>
<sequence>MDSGPEVDRVRGKLLHHLPAGRVIGVENVNVEREEIFEGAFRVRQDRGVRHVVPRSVSGSPRLVQGINHDIFRPQIFYELLLGRLRGGRREGAPRGRRAVPPVNFIIDENSDQHRILSGIIELLLRRPGTQRGAEFRREHIEDSARQPFDRRRIRAFRTGKFHRIRGAPEALEVMAAPVADGVEPPLLKAFDHKAGIDVRQG</sequence>
<evidence type="ECO:0000313" key="1">
    <source>
        <dbReference type="EMBL" id="MPN34568.1"/>
    </source>
</evidence>
<proteinExistence type="predicted"/>
<reference evidence="1" key="1">
    <citation type="submission" date="2019-08" db="EMBL/GenBank/DDBJ databases">
        <authorList>
            <person name="Kucharzyk K."/>
            <person name="Murdoch R.W."/>
            <person name="Higgins S."/>
            <person name="Loffler F."/>
        </authorList>
    </citation>
    <scope>NUCLEOTIDE SEQUENCE</scope>
</reference>
<accession>A0A645H6E8</accession>
<name>A0A645H6E8_9ZZZZ</name>
<organism evidence="1">
    <name type="scientific">bioreactor metagenome</name>
    <dbReference type="NCBI Taxonomy" id="1076179"/>
    <lineage>
        <taxon>unclassified sequences</taxon>
        <taxon>metagenomes</taxon>
        <taxon>ecological metagenomes</taxon>
    </lineage>
</organism>
<protein>
    <submittedName>
        <fullName evidence="1">Uncharacterized protein</fullName>
    </submittedName>
</protein>